<dbReference type="VEuPathDB" id="TrichDB:TRFO_34597"/>
<dbReference type="Proteomes" id="UP000179807">
    <property type="component" value="Unassembled WGS sequence"/>
</dbReference>
<proteinExistence type="predicted"/>
<keyword evidence="2" id="KW-1185">Reference proteome</keyword>
<dbReference type="EMBL" id="MLAK01001025">
    <property type="protein sequence ID" value="OHS99097.1"/>
    <property type="molecule type" value="Genomic_DNA"/>
</dbReference>
<evidence type="ECO:0000313" key="1">
    <source>
        <dbReference type="EMBL" id="OHS99097.1"/>
    </source>
</evidence>
<dbReference type="Gene3D" id="1.10.418.40">
    <property type="entry name" value="Autophagy protein 6/Beclin 1"/>
    <property type="match status" value="1"/>
</dbReference>
<dbReference type="RefSeq" id="XP_068352234.1">
    <property type="nucleotide sequence ID" value="XM_068509747.1"/>
</dbReference>
<comment type="caution">
    <text evidence="1">The sequence shown here is derived from an EMBL/GenBank/DDBJ whole genome shotgun (WGS) entry which is preliminary data.</text>
</comment>
<gene>
    <name evidence="1" type="ORF">TRFO_34597</name>
</gene>
<protein>
    <submittedName>
        <fullName evidence="1">Uncharacterized protein</fullName>
    </submittedName>
</protein>
<sequence length="362" mass="41514">MIACDALFICKSCKYACVTASDAWSNLSTDPKMRKKIVQRMSSSISADITFTPNGNQVWLYQPYFIGFQKELEAHGFEKFPLCSICAKSTTNLTKGQIAFYNNICKYISSKITITDISKLFEEREDEISLKVSINMKLNKLPRSHTLNAISTPFSNRSVLLNSTCPKNELVFQNTHQKNRDNSYFFIFGSLTLCSTFRIGSYRLYGTMNNSRLGTRTPDVVGTDEIQSGFTFFGHMIIYISKFLGVDESNIRLTSFLEVKDEKGKFVPFVGGHKTKTHAFFTNYSINILFTVCNNILSSPVLESIGYKPIYPINLEKQLIDNFPYFYIKKSPWNFTIAMKKLLLNFKDFQLRVLKFRITNFC</sequence>
<dbReference type="AlphaFoldDB" id="A0A1J4JKF2"/>
<reference evidence="1" key="1">
    <citation type="submission" date="2016-10" db="EMBL/GenBank/DDBJ databases">
        <authorList>
            <person name="Benchimol M."/>
            <person name="Almeida L.G."/>
            <person name="Vasconcelos A.T."/>
            <person name="Perreira-Neves A."/>
            <person name="Rosa I.A."/>
            <person name="Tasca T."/>
            <person name="Bogo M.R."/>
            <person name="de Souza W."/>
        </authorList>
    </citation>
    <scope>NUCLEOTIDE SEQUENCE [LARGE SCALE GENOMIC DNA]</scope>
    <source>
        <strain evidence="1">K</strain>
    </source>
</reference>
<name>A0A1J4JKF2_9EUKA</name>
<dbReference type="OrthoDB" id="20368at2759"/>
<accession>A0A1J4JKF2</accession>
<dbReference type="GeneID" id="94844451"/>
<dbReference type="InterPro" id="IPR038274">
    <property type="entry name" value="Atg6/Beclin_C_sf"/>
</dbReference>
<evidence type="ECO:0000313" key="2">
    <source>
        <dbReference type="Proteomes" id="UP000179807"/>
    </source>
</evidence>
<organism evidence="1 2">
    <name type="scientific">Tritrichomonas foetus</name>
    <dbReference type="NCBI Taxonomy" id="1144522"/>
    <lineage>
        <taxon>Eukaryota</taxon>
        <taxon>Metamonada</taxon>
        <taxon>Parabasalia</taxon>
        <taxon>Tritrichomonadida</taxon>
        <taxon>Tritrichomonadidae</taxon>
        <taxon>Tritrichomonas</taxon>
    </lineage>
</organism>